<dbReference type="Proteomes" id="UP000199375">
    <property type="component" value="Unassembled WGS sequence"/>
</dbReference>
<keyword evidence="1" id="KW-0378">Hydrolase</keyword>
<dbReference type="InterPro" id="IPR007636">
    <property type="entry name" value="Restrct_endonuc_II_XhoI"/>
</dbReference>
<dbReference type="RefSeq" id="WP_091282978.1">
    <property type="nucleotide sequence ID" value="NZ_FMCW01000021.1"/>
</dbReference>
<keyword evidence="1" id="KW-0255">Endonuclease</keyword>
<protein>
    <submittedName>
        <fullName evidence="1">Restriction endonuclease XhoI</fullName>
    </submittedName>
</protein>
<organism evidence="1 2">
    <name type="scientific">Micromonospora haikouensis</name>
    <dbReference type="NCBI Taxonomy" id="686309"/>
    <lineage>
        <taxon>Bacteria</taxon>
        <taxon>Bacillati</taxon>
        <taxon>Actinomycetota</taxon>
        <taxon>Actinomycetes</taxon>
        <taxon>Micromonosporales</taxon>
        <taxon>Micromonosporaceae</taxon>
        <taxon>Micromonospora</taxon>
    </lineage>
</organism>
<proteinExistence type="predicted"/>
<evidence type="ECO:0000313" key="1">
    <source>
        <dbReference type="EMBL" id="SCF02719.1"/>
    </source>
</evidence>
<dbReference type="GO" id="GO:0003677">
    <property type="term" value="F:DNA binding"/>
    <property type="evidence" value="ECO:0007669"/>
    <property type="project" value="InterPro"/>
</dbReference>
<accession>A0A1C4X2P5</accession>
<reference evidence="1 2" key="1">
    <citation type="submission" date="2016-06" db="EMBL/GenBank/DDBJ databases">
        <authorList>
            <person name="Kjaerup R.B."/>
            <person name="Dalgaard T.S."/>
            <person name="Juul-Madsen H.R."/>
        </authorList>
    </citation>
    <scope>NUCLEOTIDE SEQUENCE [LARGE SCALE GENOMIC DNA]</scope>
    <source>
        <strain evidence="1 2">DSM 45626</strain>
    </source>
</reference>
<keyword evidence="1" id="KW-0540">Nuclease</keyword>
<dbReference type="AlphaFoldDB" id="A0A1C4X2P5"/>
<sequence>MEQRSLEEAVRSSWAVRESQAAKKLIDGKIDTGGRGAVTGGAHLDAMTELLGGIFRDAGFPPDAVRCRSGVELPGYFRPTKNWDLVVLLEGELVAAIELKSHVGPSFGNNFNNRVEEAIGSAADLRRAYDNGLLGRTKPWLGYVLLLEEAPGSVGKGRPRSGTFPIDPAFADTSYLDRYVILCRRLRSAGLYDATCLVTSSRQADSPIRQPDPEIGYAAFVSAIMARIEEVGVLQPKRN</sequence>
<dbReference type="Pfam" id="PF04555">
    <property type="entry name" value="XhoI"/>
    <property type="match status" value="1"/>
</dbReference>
<dbReference type="EMBL" id="FMCW01000021">
    <property type="protein sequence ID" value="SCF02719.1"/>
    <property type="molecule type" value="Genomic_DNA"/>
</dbReference>
<dbReference type="GO" id="GO:0009307">
    <property type="term" value="P:DNA restriction-modification system"/>
    <property type="evidence" value="ECO:0007669"/>
    <property type="project" value="InterPro"/>
</dbReference>
<evidence type="ECO:0000313" key="2">
    <source>
        <dbReference type="Proteomes" id="UP000199375"/>
    </source>
</evidence>
<dbReference type="GO" id="GO:0009036">
    <property type="term" value="F:type II site-specific deoxyribonuclease activity"/>
    <property type="evidence" value="ECO:0007669"/>
    <property type="project" value="InterPro"/>
</dbReference>
<gene>
    <name evidence="1" type="ORF">GA0070558_12151</name>
</gene>
<name>A0A1C4X2P5_9ACTN</name>